<comment type="caution">
    <text evidence="3">The sequence shown here is derived from an EMBL/GenBank/DDBJ whole genome shotgun (WGS) entry which is preliminary data.</text>
</comment>
<dbReference type="InterPro" id="IPR003346">
    <property type="entry name" value="Transposase_20"/>
</dbReference>
<protein>
    <submittedName>
        <fullName evidence="3">IS110 family transposase</fullName>
    </submittedName>
</protein>
<organism evidence="3 4">
    <name type="scientific">Ktedonospora formicarum</name>
    <dbReference type="NCBI Taxonomy" id="2778364"/>
    <lineage>
        <taxon>Bacteria</taxon>
        <taxon>Bacillati</taxon>
        <taxon>Chloroflexota</taxon>
        <taxon>Ktedonobacteria</taxon>
        <taxon>Ktedonobacterales</taxon>
        <taxon>Ktedonobacteraceae</taxon>
        <taxon>Ktedonospora</taxon>
    </lineage>
</organism>
<evidence type="ECO:0000259" key="2">
    <source>
        <dbReference type="Pfam" id="PF02371"/>
    </source>
</evidence>
<dbReference type="PANTHER" id="PTHR33055:SF15">
    <property type="entry name" value="TRANSPOSASE-RELATED"/>
    <property type="match status" value="1"/>
</dbReference>
<feature type="domain" description="Transposase IS110-like N-terminal" evidence="1">
    <location>
        <begin position="9"/>
        <end position="156"/>
    </location>
</feature>
<dbReference type="GO" id="GO:0003677">
    <property type="term" value="F:DNA binding"/>
    <property type="evidence" value="ECO:0007669"/>
    <property type="project" value="InterPro"/>
</dbReference>
<dbReference type="GO" id="GO:0004803">
    <property type="term" value="F:transposase activity"/>
    <property type="evidence" value="ECO:0007669"/>
    <property type="project" value="InterPro"/>
</dbReference>
<sequence length="411" mass="45777">MQVVHERCCGLDVHKKTVVACILITLANGEVQRHIRTFSTMTAGLLALSDWLESLAVTVIAMESTGIYWRPVFNLLEEGRSVILVNAQHMKAIPGRKTDIKDSEWLADLLRHGLLKASFIPPAPIRELRDLTRYRKNLVQERAREVNRVQKVLETANIKLSSVATDVLGKSGRDMLSALIEGATDAETLAELARGKLRKQLPQLQQALDGRVQAHHRLLLKHILAHIIFLEEILEQLQQEIEQHLCPFEETMSLLMSIPGIAALAAAAILAEIGDDMTRFPSAKHLASWAGVCPGNKQSGGKRLSGKTTQGNATLRAILAEVVWVISHMKDNYLSAQYHRLARRLGKKKVVVAVSHSLLVIIYHVLSTKQPYSDLGADYFEQRDSTRLTQRSVRQLEALGYTVTLVPKEVA</sequence>
<accession>A0A8J3I6M9</accession>
<dbReference type="PANTHER" id="PTHR33055">
    <property type="entry name" value="TRANSPOSASE FOR INSERTION SEQUENCE ELEMENT IS1111A"/>
    <property type="match status" value="1"/>
</dbReference>
<dbReference type="RefSeq" id="WP_220200251.1">
    <property type="nucleotide sequence ID" value="NZ_BNJF01000011.1"/>
</dbReference>
<dbReference type="Proteomes" id="UP000612362">
    <property type="component" value="Unassembled WGS sequence"/>
</dbReference>
<reference evidence="3" key="1">
    <citation type="submission" date="2020-10" db="EMBL/GenBank/DDBJ databases">
        <title>Taxonomic study of unclassified bacteria belonging to the class Ktedonobacteria.</title>
        <authorList>
            <person name="Yabe S."/>
            <person name="Wang C.M."/>
            <person name="Zheng Y."/>
            <person name="Sakai Y."/>
            <person name="Cavaletti L."/>
            <person name="Monciardini P."/>
            <person name="Donadio S."/>
        </authorList>
    </citation>
    <scope>NUCLEOTIDE SEQUENCE</scope>
    <source>
        <strain evidence="3">SOSP1-1</strain>
    </source>
</reference>
<name>A0A8J3I6M9_9CHLR</name>
<dbReference type="Pfam" id="PF02371">
    <property type="entry name" value="Transposase_20"/>
    <property type="match status" value="1"/>
</dbReference>
<evidence type="ECO:0000313" key="3">
    <source>
        <dbReference type="EMBL" id="GHO51332.1"/>
    </source>
</evidence>
<keyword evidence="4" id="KW-1185">Reference proteome</keyword>
<dbReference type="Pfam" id="PF01548">
    <property type="entry name" value="DEDD_Tnp_IS110"/>
    <property type="match status" value="1"/>
</dbReference>
<evidence type="ECO:0000259" key="1">
    <source>
        <dbReference type="Pfam" id="PF01548"/>
    </source>
</evidence>
<dbReference type="NCBIfam" id="NF033542">
    <property type="entry name" value="transpos_IS110"/>
    <property type="match status" value="1"/>
</dbReference>
<dbReference type="AlphaFoldDB" id="A0A8J3I6M9"/>
<dbReference type="InterPro" id="IPR047650">
    <property type="entry name" value="Transpos_IS110"/>
</dbReference>
<dbReference type="EMBL" id="BNJF01000011">
    <property type="protein sequence ID" value="GHO51332.1"/>
    <property type="molecule type" value="Genomic_DNA"/>
</dbReference>
<evidence type="ECO:0000313" key="4">
    <source>
        <dbReference type="Proteomes" id="UP000612362"/>
    </source>
</evidence>
<dbReference type="GO" id="GO:0006313">
    <property type="term" value="P:DNA transposition"/>
    <property type="evidence" value="ECO:0007669"/>
    <property type="project" value="InterPro"/>
</dbReference>
<dbReference type="InterPro" id="IPR002525">
    <property type="entry name" value="Transp_IS110-like_N"/>
</dbReference>
<proteinExistence type="predicted"/>
<gene>
    <name evidence="3" type="ORF">KSX_94950</name>
</gene>
<feature type="domain" description="Transposase IS116/IS110/IS902 C-terminal" evidence="2">
    <location>
        <begin position="253"/>
        <end position="338"/>
    </location>
</feature>